<feature type="transmembrane region" description="Helical" evidence="1">
    <location>
        <begin position="109"/>
        <end position="129"/>
    </location>
</feature>
<organism evidence="2 3">
    <name type="scientific">Catellatospora coxensis</name>
    <dbReference type="NCBI Taxonomy" id="310354"/>
    <lineage>
        <taxon>Bacteria</taxon>
        <taxon>Bacillati</taxon>
        <taxon>Actinomycetota</taxon>
        <taxon>Actinomycetes</taxon>
        <taxon>Micromonosporales</taxon>
        <taxon>Micromonosporaceae</taxon>
        <taxon>Catellatospora</taxon>
    </lineage>
</organism>
<sequence>MTMPRLSPAGWTIAAFGLAALLLGAVGLISPETLLASMGFTHDGTIARAADDFTLVFVRTSAMASFNMGVYYLLAAAKDWTAFFAFTVAFRLLTFAVFTALVLTDTAPAGFFAVAAWEGAGALATFVALRVQRRSARSSAVAG</sequence>
<keyword evidence="3" id="KW-1185">Reference proteome</keyword>
<proteinExistence type="predicted"/>
<dbReference type="AlphaFoldDB" id="A0A8J3KXD6"/>
<keyword evidence="1" id="KW-0472">Membrane</keyword>
<evidence type="ECO:0000313" key="3">
    <source>
        <dbReference type="Proteomes" id="UP000630887"/>
    </source>
</evidence>
<gene>
    <name evidence="2" type="ORF">Cco03nite_04000</name>
</gene>
<evidence type="ECO:0000313" key="2">
    <source>
        <dbReference type="EMBL" id="GIG03700.1"/>
    </source>
</evidence>
<dbReference type="RefSeq" id="WP_203688170.1">
    <property type="nucleotide sequence ID" value="NZ_BAAALC010000001.1"/>
</dbReference>
<keyword evidence="1" id="KW-1133">Transmembrane helix</keyword>
<dbReference type="EMBL" id="BONI01000002">
    <property type="protein sequence ID" value="GIG03700.1"/>
    <property type="molecule type" value="Genomic_DNA"/>
</dbReference>
<accession>A0A8J3KXD6</accession>
<protein>
    <submittedName>
        <fullName evidence="2">Uncharacterized protein</fullName>
    </submittedName>
</protein>
<dbReference type="Proteomes" id="UP000630887">
    <property type="component" value="Unassembled WGS sequence"/>
</dbReference>
<keyword evidence="1" id="KW-0812">Transmembrane</keyword>
<reference evidence="2 3" key="1">
    <citation type="submission" date="2021-01" db="EMBL/GenBank/DDBJ databases">
        <title>Whole genome shotgun sequence of Catellatospora coxensis NBRC 107359.</title>
        <authorList>
            <person name="Komaki H."/>
            <person name="Tamura T."/>
        </authorList>
    </citation>
    <scope>NUCLEOTIDE SEQUENCE [LARGE SCALE GENOMIC DNA]</scope>
    <source>
        <strain evidence="2 3">NBRC 107359</strain>
    </source>
</reference>
<comment type="caution">
    <text evidence="2">The sequence shown here is derived from an EMBL/GenBank/DDBJ whole genome shotgun (WGS) entry which is preliminary data.</text>
</comment>
<name>A0A8J3KXD6_9ACTN</name>
<feature type="transmembrane region" description="Helical" evidence="1">
    <location>
        <begin position="55"/>
        <end position="74"/>
    </location>
</feature>
<feature type="transmembrane region" description="Helical" evidence="1">
    <location>
        <begin position="81"/>
        <end position="103"/>
    </location>
</feature>
<evidence type="ECO:0000256" key="1">
    <source>
        <dbReference type="SAM" id="Phobius"/>
    </source>
</evidence>